<organism evidence="1 2">
    <name type="scientific">Tenacibaculum polynesiense</name>
    <dbReference type="NCBI Taxonomy" id="3137857"/>
    <lineage>
        <taxon>Bacteria</taxon>
        <taxon>Pseudomonadati</taxon>
        <taxon>Bacteroidota</taxon>
        <taxon>Flavobacteriia</taxon>
        <taxon>Flavobacteriales</taxon>
        <taxon>Flavobacteriaceae</taxon>
        <taxon>Tenacibaculum</taxon>
    </lineage>
</organism>
<proteinExistence type="predicted"/>
<reference evidence="1 2" key="1">
    <citation type="submission" date="2024-05" db="EMBL/GenBank/DDBJ databases">
        <authorList>
            <person name="Duchaud E."/>
        </authorList>
    </citation>
    <scope>NUCLEOTIDE SEQUENCE [LARGE SCALE GENOMIC DNA]</scope>
    <source>
        <strain evidence="1">Ena-SAMPLE-TAB-13-05-2024-13:56:06:370-140308</strain>
    </source>
</reference>
<name>A0ABM9PFY9_9FLAO</name>
<dbReference type="EMBL" id="CAXJIO010000017">
    <property type="protein sequence ID" value="CAL2104541.1"/>
    <property type="molecule type" value="Genomic_DNA"/>
</dbReference>
<evidence type="ECO:0000313" key="2">
    <source>
        <dbReference type="Proteomes" id="UP001497527"/>
    </source>
</evidence>
<dbReference type="RefSeq" id="WP_348721688.1">
    <property type="nucleotide sequence ID" value="NZ_CAXJIO010000017.1"/>
</dbReference>
<protein>
    <recommendedName>
        <fullName evidence="3">tRNA_anti-like</fullName>
    </recommendedName>
</protein>
<dbReference type="Proteomes" id="UP001497527">
    <property type="component" value="Unassembled WGS sequence"/>
</dbReference>
<evidence type="ECO:0000313" key="1">
    <source>
        <dbReference type="EMBL" id="CAL2104541.1"/>
    </source>
</evidence>
<sequence>MNWLKKNKLFVIGIFIMLAAFTAYTYVYKPHKTIEELNSSYKGSSEDFLEKASSNFNEWNSKVVELTGKITGLDSEGITLNNQIFCQFKTPTLITTLNLNQNITIKGHVIGYDDLLEELKLNQCILK</sequence>
<gene>
    <name evidence="1" type="ORF">T190423A01A_80078</name>
</gene>
<accession>A0ABM9PFY9</accession>
<comment type="caution">
    <text evidence="1">The sequence shown here is derived from an EMBL/GenBank/DDBJ whole genome shotgun (WGS) entry which is preliminary data.</text>
</comment>
<evidence type="ECO:0008006" key="3">
    <source>
        <dbReference type="Google" id="ProtNLM"/>
    </source>
</evidence>
<keyword evidence="2" id="KW-1185">Reference proteome</keyword>